<feature type="transmembrane region" description="Helical" evidence="9">
    <location>
        <begin position="63"/>
        <end position="80"/>
    </location>
</feature>
<feature type="transmembrane region" description="Helical" evidence="9">
    <location>
        <begin position="296"/>
        <end position="323"/>
    </location>
</feature>
<keyword evidence="8 9" id="KW-0472">Membrane</keyword>
<feature type="transmembrane region" description="Helical" evidence="9">
    <location>
        <begin position="191"/>
        <end position="208"/>
    </location>
</feature>
<evidence type="ECO:0000256" key="4">
    <source>
        <dbReference type="ARBA" id="ARBA00022692"/>
    </source>
</evidence>
<evidence type="ECO:0000256" key="3">
    <source>
        <dbReference type="ARBA" id="ARBA00022475"/>
    </source>
</evidence>
<dbReference type="Proteomes" id="UP000242432">
    <property type="component" value="Unassembled WGS sequence"/>
</dbReference>
<dbReference type="STRING" id="83771.SAMN02910357_01920"/>
<evidence type="ECO:0000256" key="8">
    <source>
        <dbReference type="ARBA" id="ARBA00023136"/>
    </source>
</evidence>
<dbReference type="InterPro" id="IPR001991">
    <property type="entry name" value="Na-dicarboxylate_symporter"/>
</dbReference>
<keyword evidence="2 9" id="KW-0813">Transport</keyword>
<dbReference type="InterPro" id="IPR023025">
    <property type="entry name" value="Ser_Thr_transp_SstT"/>
</dbReference>
<feature type="transmembrane region" description="Helical" evidence="9">
    <location>
        <begin position="335"/>
        <end position="360"/>
    </location>
</feature>
<evidence type="ECO:0000256" key="6">
    <source>
        <dbReference type="ARBA" id="ARBA00022970"/>
    </source>
</evidence>
<evidence type="ECO:0000256" key="2">
    <source>
        <dbReference type="ARBA" id="ARBA00022448"/>
    </source>
</evidence>
<protein>
    <recommendedName>
        <fullName evidence="9">Serine/threonine transporter SstT</fullName>
    </recommendedName>
    <alternativeName>
        <fullName evidence="9">Na(+)/serine-threonine symporter</fullName>
    </alternativeName>
</protein>
<evidence type="ECO:0000256" key="7">
    <source>
        <dbReference type="ARBA" id="ARBA00022989"/>
    </source>
</evidence>
<evidence type="ECO:0000256" key="9">
    <source>
        <dbReference type="HAMAP-Rule" id="MF_01582"/>
    </source>
</evidence>
<evidence type="ECO:0000256" key="1">
    <source>
        <dbReference type="ARBA" id="ARBA00004141"/>
    </source>
</evidence>
<dbReference type="PRINTS" id="PR00173">
    <property type="entry name" value="EDTRNSPORT"/>
</dbReference>
<keyword evidence="11" id="KW-1185">Reference proteome</keyword>
<comment type="catalytic activity">
    <reaction evidence="9">
        <text>L-serine(in) + Na(+)(in) = L-serine(out) + Na(+)(out)</text>
        <dbReference type="Rhea" id="RHEA:29575"/>
        <dbReference type="ChEBI" id="CHEBI:29101"/>
        <dbReference type="ChEBI" id="CHEBI:33384"/>
    </reaction>
</comment>
<dbReference type="AlphaFoldDB" id="A0A1T4VKX0"/>
<evidence type="ECO:0000313" key="11">
    <source>
        <dbReference type="Proteomes" id="UP000242432"/>
    </source>
</evidence>
<keyword evidence="7 9" id="KW-1133">Transmembrane helix</keyword>
<evidence type="ECO:0000256" key="5">
    <source>
        <dbReference type="ARBA" id="ARBA00022847"/>
    </source>
</evidence>
<keyword evidence="4 9" id="KW-0812">Transmembrane</keyword>
<feature type="transmembrane region" description="Helical" evidence="9">
    <location>
        <begin position="92"/>
        <end position="113"/>
    </location>
</feature>
<dbReference type="Pfam" id="PF00375">
    <property type="entry name" value="SDF"/>
    <property type="match status" value="1"/>
</dbReference>
<sequence length="420" mass="44402">MQQTDRSDITKKSGFFLKLVNGVPFILQIITGMLIGIVLAVLIPERQVYISMFGDLFVSGLKAIAPLLVFVLVSVSIARHEANTDAKLKPILILYVIAMCLSSAVALIMAFTFPSTFSMLAAEAQAEAPQDVSTVLVGCIKKAVDNPIGALINGNYLAILLWGVLFGLLFRHARPATKDVLVDFAKIVSGVVRIVIKFAPLGVMGLVYSSCTEAGGFSSLLNYLHVVIILVASMLIIALVVNPALVFAVTGKNPYPLVFTAILNSGITAFFTRSSAANIPVNMDLCEKLRIPRESYSISIPLGCTINMSGAAVTIVVMTMAAVHTLGIEVNFGTAFLLCVVSVVCACGTSGIAGGSLMLIPLACSFFNISNDVAMQVVGIGFIIGVAQDSFETALNSSSDVILTAAANKITEVPKDLDKE</sequence>
<dbReference type="RefSeq" id="WP_078929074.1">
    <property type="nucleotide sequence ID" value="NZ_FUXX01000030.1"/>
</dbReference>
<dbReference type="GO" id="GO:0015826">
    <property type="term" value="P:threonine transport"/>
    <property type="evidence" value="ECO:0007669"/>
    <property type="project" value="InterPro"/>
</dbReference>
<dbReference type="GO" id="GO:0015171">
    <property type="term" value="F:amino acid transmembrane transporter activity"/>
    <property type="evidence" value="ECO:0007669"/>
    <property type="project" value="UniProtKB-UniRule"/>
</dbReference>
<feature type="transmembrane region" description="Helical" evidence="9">
    <location>
        <begin position="220"/>
        <end position="245"/>
    </location>
</feature>
<dbReference type="PANTHER" id="PTHR42865">
    <property type="entry name" value="PROTON/GLUTAMATE-ASPARTATE SYMPORTER"/>
    <property type="match status" value="1"/>
</dbReference>
<reference evidence="11" key="1">
    <citation type="submission" date="2017-02" db="EMBL/GenBank/DDBJ databases">
        <authorList>
            <person name="Varghese N."/>
            <person name="Submissions S."/>
        </authorList>
    </citation>
    <scope>NUCLEOTIDE SEQUENCE [LARGE SCALE GENOMIC DNA]</scope>
    <source>
        <strain evidence="11">DSM 3072</strain>
    </source>
</reference>
<dbReference type="NCBIfam" id="NF010151">
    <property type="entry name" value="PRK13628.1"/>
    <property type="match status" value="1"/>
</dbReference>
<name>A0A1T4VKX0_9GAMM</name>
<comment type="function">
    <text evidence="9">Involved in the import of serine and threonine into the cell, with the concomitant import of sodium (symport system).</text>
</comment>
<comment type="similarity">
    <text evidence="9">Belongs to the dicarboxylate/amino acid:cation symporter (DAACS) (TC 2.A.23) family.</text>
</comment>
<dbReference type="EMBL" id="FUXX01000030">
    <property type="protein sequence ID" value="SKA65610.1"/>
    <property type="molecule type" value="Genomic_DNA"/>
</dbReference>
<feature type="transmembrane region" description="Helical" evidence="9">
    <location>
        <begin position="257"/>
        <end position="276"/>
    </location>
</feature>
<accession>A0A1T4VKX0</accession>
<proteinExistence type="inferred from homology"/>
<dbReference type="GO" id="GO:0005886">
    <property type="term" value="C:plasma membrane"/>
    <property type="evidence" value="ECO:0007669"/>
    <property type="project" value="UniProtKB-SubCell"/>
</dbReference>
<organism evidence="10 11">
    <name type="scientific">Succinivibrio dextrinosolvens DSM 3072</name>
    <dbReference type="NCBI Taxonomy" id="1123324"/>
    <lineage>
        <taxon>Bacteria</taxon>
        <taxon>Pseudomonadati</taxon>
        <taxon>Pseudomonadota</taxon>
        <taxon>Gammaproteobacteria</taxon>
        <taxon>Aeromonadales</taxon>
        <taxon>Succinivibrionaceae</taxon>
        <taxon>Succinivibrio</taxon>
    </lineage>
</organism>
<dbReference type="HAMAP" id="MF_01582">
    <property type="entry name" value="Ser_Thr_transp_SstT"/>
    <property type="match status" value="1"/>
</dbReference>
<dbReference type="SUPFAM" id="SSF118215">
    <property type="entry name" value="Proton glutamate symport protein"/>
    <property type="match status" value="1"/>
</dbReference>
<keyword evidence="3 9" id="KW-1003">Cell membrane</keyword>
<dbReference type="GO" id="GO:0015293">
    <property type="term" value="F:symporter activity"/>
    <property type="evidence" value="ECO:0007669"/>
    <property type="project" value="UniProtKB-UniRule"/>
</dbReference>
<keyword evidence="6 9" id="KW-0029">Amino-acid transport</keyword>
<feature type="transmembrane region" description="Helical" evidence="9">
    <location>
        <begin position="21"/>
        <end position="43"/>
    </location>
</feature>
<feature type="transmembrane region" description="Helical" evidence="9">
    <location>
        <begin position="150"/>
        <end position="170"/>
    </location>
</feature>
<dbReference type="GO" id="GO:0032329">
    <property type="term" value="P:serine transport"/>
    <property type="evidence" value="ECO:0007669"/>
    <property type="project" value="InterPro"/>
</dbReference>
<dbReference type="InterPro" id="IPR036458">
    <property type="entry name" value="Na:dicarbo_symporter_sf"/>
</dbReference>
<dbReference type="PANTHER" id="PTHR42865:SF8">
    <property type="entry name" value="SERINE_THREONINE TRANSPORTER SSTT"/>
    <property type="match status" value="1"/>
</dbReference>
<dbReference type="Gene3D" id="1.10.3860.10">
    <property type="entry name" value="Sodium:dicarboxylate symporter"/>
    <property type="match status" value="1"/>
</dbReference>
<evidence type="ECO:0000313" key="10">
    <source>
        <dbReference type="EMBL" id="SKA65610.1"/>
    </source>
</evidence>
<comment type="catalytic activity">
    <reaction evidence="9">
        <text>L-threonine(in) + Na(+)(in) = L-threonine(out) + Na(+)(out)</text>
        <dbReference type="Rhea" id="RHEA:69999"/>
        <dbReference type="ChEBI" id="CHEBI:29101"/>
        <dbReference type="ChEBI" id="CHEBI:57926"/>
    </reaction>
</comment>
<comment type="subcellular location">
    <subcellularLocation>
        <location evidence="9">Cell membrane</location>
        <topology evidence="9">Multi-pass membrane protein</topology>
    </subcellularLocation>
    <subcellularLocation>
        <location evidence="1">Membrane</location>
        <topology evidence="1">Multi-pass membrane protein</topology>
    </subcellularLocation>
</comment>
<gene>
    <name evidence="9" type="primary">sstT</name>
    <name evidence="10" type="ORF">SAMN02745213_01682</name>
</gene>
<keyword evidence="5 9" id="KW-0769">Symport</keyword>